<evidence type="ECO:0000256" key="4">
    <source>
        <dbReference type="ARBA" id="ARBA00022989"/>
    </source>
</evidence>
<proteinExistence type="inferred from homology"/>
<comment type="subcellular location">
    <subcellularLocation>
        <location evidence="1">Membrane</location>
        <topology evidence="1">Multi-pass membrane protein</topology>
    </subcellularLocation>
</comment>
<evidence type="ECO:0000313" key="7">
    <source>
        <dbReference type="EMBL" id="GAA47561.1"/>
    </source>
</evidence>
<sequence length="368" mass="40934">MKFFFSELEVPQVFERVFEYTHCERSPAAGVPSRCSEEVRAPAFYQNYQSCPCTVSFTLDEAVDGQVYFFYGLSNFFQNHRRYIMSKDDAQLLGGTGPLSDACEPYRTNSQGVPYAPCGAIANSLFNDTFTLKYHGSPSSPLAQPVRVSMSNKNIAWRSDVEKKFGQPPASYWGQTVKPDSWPVPAVNRSPEAFRGDEELIVWMRPAALPTFRKLHRLIEHTGQFQSGLPAGSYSVDIGYSYPVTQFGGTKRFILSTESWLGGRNPTLGIAYIVVGSICLVLGILFLILHYRLPRSILTATESDVTPKYTAVYTEPSLIHIGQHFDHISMNVCFGSVLLILAGSANLVKSGGQWKSANGNGKKQRFPF</sequence>
<evidence type="ECO:0000256" key="3">
    <source>
        <dbReference type="ARBA" id="ARBA00022692"/>
    </source>
</evidence>
<dbReference type="GO" id="GO:0005886">
    <property type="term" value="C:plasma membrane"/>
    <property type="evidence" value="ECO:0007669"/>
    <property type="project" value="TreeGrafter"/>
</dbReference>
<gene>
    <name evidence="7" type="ORF">CLF_100516</name>
</gene>
<keyword evidence="4 6" id="KW-1133">Transmembrane helix</keyword>
<keyword evidence="5 6" id="KW-0472">Membrane</keyword>
<evidence type="ECO:0000256" key="5">
    <source>
        <dbReference type="ARBA" id="ARBA00023136"/>
    </source>
</evidence>
<feature type="transmembrane region" description="Helical" evidence="6">
    <location>
        <begin position="269"/>
        <end position="289"/>
    </location>
</feature>
<reference key="2">
    <citation type="submission" date="2011-10" db="EMBL/GenBank/DDBJ databases">
        <title>The genome and transcriptome sequence of Clonorchis sinensis provide insights into the carcinogenic liver fluke.</title>
        <authorList>
            <person name="Wang X."/>
            <person name="Huang Y."/>
            <person name="Chen W."/>
            <person name="Liu H."/>
            <person name="Guo L."/>
            <person name="Chen Y."/>
            <person name="Luo F."/>
            <person name="Zhou W."/>
            <person name="Sun J."/>
            <person name="Mao Q."/>
            <person name="Liang P."/>
            <person name="Zhou C."/>
            <person name="Tian Y."/>
            <person name="Men J."/>
            <person name="Lv X."/>
            <person name="Huang L."/>
            <person name="Zhou J."/>
            <person name="Hu Y."/>
            <person name="Li R."/>
            <person name="Zhang F."/>
            <person name="Lei H."/>
            <person name="Li X."/>
            <person name="Hu X."/>
            <person name="Liang C."/>
            <person name="Xu J."/>
            <person name="Wu Z."/>
            <person name="Yu X."/>
        </authorList>
    </citation>
    <scope>NUCLEOTIDE SEQUENCE</scope>
    <source>
        <strain>Henan</strain>
    </source>
</reference>
<protein>
    <submittedName>
        <fullName evidence="7">Cell cycle control protein 50A</fullName>
    </submittedName>
</protein>
<evidence type="ECO:0000313" key="8">
    <source>
        <dbReference type="Proteomes" id="UP000008909"/>
    </source>
</evidence>
<evidence type="ECO:0000256" key="1">
    <source>
        <dbReference type="ARBA" id="ARBA00004141"/>
    </source>
</evidence>
<dbReference type="PANTHER" id="PTHR10926:SF0">
    <property type="entry name" value="CDC50, ISOFORM A"/>
    <property type="match status" value="1"/>
</dbReference>
<dbReference type="Proteomes" id="UP000008909">
    <property type="component" value="Unassembled WGS sequence"/>
</dbReference>
<comment type="similarity">
    <text evidence="2">Belongs to the CDC50/LEM3 family.</text>
</comment>
<dbReference type="Pfam" id="PF03381">
    <property type="entry name" value="CDC50"/>
    <property type="match status" value="1"/>
</dbReference>
<evidence type="ECO:0000256" key="6">
    <source>
        <dbReference type="SAM" id="Phobius"/>
    </source>
</evidence>
<dbReference type="EMBL" id="DF142843">
    <property type="protein sequence ID" value="GAA47561.1"/>
    <property type="molecule type" value="Genomic_DNA"/>
</dbReference>
<keyword evidence="3 6" id="KW-0812">Transmembrane</keyword>
<organism evidence="7 8">
    <name type="scientific">Clonorchis sinensis</name>
    <name type="common">Chinese liver fluke</name>
    <dbReference type="NCBI Taxonomy" id="79923"/>
    <lineage>
        <taxon>Eukaryota</taxon>
        <taxon>Metazoa</taxon>
        <taxon>Spiralia</taxon>
        <taxon>Lophotrochozoa</taxon>
        <taxon>Platyhelminthes</taxon>
        <taxon>Trematoda</taxon>
        <taxon>Digenea</taxon>
        <taxon>Opisthorchiida</taxon>
        <taxon>Opisthorchiata</taxon>
        <taxon>Opisthorchiidae</taxon>
        <taxon>Clonorchis</taxon>
    </lineage>
</organism>
<reference evidence="7" key="1">
    <citation type="journal article" date="2011" name="Genome Biol.">
        <title>The draft genome of the carcinogenic human liver fluke Clonorchis sinensis.</title>
        <authorList>
            <person name="Wang X."/>
            <person name="Chen W."/>
            <person name="Huang Y."/>
            <person name="Sun J."/>
            <person name="Men J."/>
            <person name="Liu H."/>
            <person name="Luo F."/>
            <person name="Guo L."/>
            <person name="Lv X."/>
            <person name="Deng C."/>
            <person name="Zhou C."/>
            <person name="Fan Y."/>
            <person name="Li X."/>
            <person name="Huang L."/>
            <person name="Hu Y."/>
            <person name="Liang C."/>
            <person name="Hu X."/>
            <person name="Xu J."/>
            <person name="Yu X."/>
        </authorList>
    </citation>
    <scope>NUCLEOTIDE SEQUENCE [LARGE SCALE GENOMIC DNA]</scope>
    <source>
        <strain evidence="7">Henan</strain>
    </source>
</reference>
<name>G7Y3K7_CLOSI</name>
<accession>G7Y3K7</accession>
<dbReference type="PANTHER" id="PTHR10926">
    <property type="entry name" value="CELL CYCLE CONTROL PROTEIN 50"/>
    <property type="match status" value="1"/>
</dbReference>
<evidence type="ECO:0000256" key="2">
    <source>
        <dbReference type="ARBA" id="ARBA00009457"/>
    </source>
</evidence>
<dbReference type="InterPro" id="IPR005045">
    <property type="entry name" value="CDC50/LEM3_fam"/>
</dbReference>
<dbReference type="AlphaFoldDB" id="G7Y3K7"/>
<keyword evidence="8" id="KW-1185">Reference proteome</keyword>
<dbReference type="GO" id="GO:0005783">
    <property type="term" value="C:endoplasmic reticulum"/>
    <property type="evidence" value="ECO:0007669"/>
    <property type="project" value="TreeGrafter"/>
</dbReference>
<dbReference type="GO" id="GO:0005794">
    <property type="term" value="C:Golgi apparatus"/>
    <property type="evidence" value="ECO:0007669"/>
    <property type="project" value="TreeGrafter"/>
</dbReference>